<dbReference type="PANTHER" id="PTHR30329">
    <property type="entry name" value="STATOR ELEMENT OF FLAGELLAR MOTOR COMPLEX"/>
    <property type="match status" value="1"/>
</dbReference>
<name>A0ABV9L5K4_9FLAO</name>
<proteinExistence type="predicted"/>
<evidence type="ECO:0000313" key="6">
    <source>
        <dbReference type="EMBL" id="MFC4688880.1"/>
    </source>
</evidence>
<reference evidence="7" key="1">
    <citation type="journal article" date="2019" name="Int. J. Syst. Evol. Microbiol.">
        <title>The Global Catalogue of Microorganisms (GCM) 10K type strain sequencing project: providing services to taxonomists for standard genome sequencing and annotation.</title>
        <authorList>
            <consortium name="The Broad Institute Genomics Platform"/>
            <consortium name="The Broad Institute Genome Sequencing Center for Infectious Disease"/>
            <person name="Wu L."/>
            <person name="Ma J."/>
        </authorList>
    </citation>
    <scope>NUCLEOTIDE SEQUENCE [LARGE SCALE GENOMIC DNA]</scope>
    <source>
        <strain evidence="7">CGMCC 4.7427</strain>
    </source>
</reference>
<dbReference type="InterPro" id="IPR006664">
    <property type="entry name" value="OMP_bac"/>
</dbReference>
<dbReference type="PANTHER" id="PTHR30329:SF21">
    <property type="entry name" value="LIPOPROTEIN YIAD-RELATED"/>
    <property type="match status" value="1"/>
</dbReference>
<dbReference type="RefSeq" id="WP_380031102.1">
    <property type="nucleotide sequence ID" value="NZ_JBHSHB010000003.1"/>
</dbReference>
<organism evidence="6 7">
    <name type="scientific">Dokdonia genika</name>
    <dbReference type="NCBI Taxonomy" id="308113"/>
    <lineage>
        <taxon>Bacteria</taxon>
        <taxon>Pseudomonadati</taxon>
        <taxon>Bacteroidota</taxon>
        <taxon>Flavobacteriia</taxon>
        <taxon>Flavobacteriales</taxon>
        <taxon>Flavobacteriaceae</taxon>
        <taxon>Dokdonia</taxon>
    </lineage>
</organism>
<accession>A0ABV9L5K4</accession>
<comment type="caution">
    <text evidence="6">The sequence shown here is derived from an EMBL/GenBank/DDBJ whole genome shotgun (WGS) entry which is preliminary data.</text>
</comment>
<evidence type="ECO:0000256" key="4">
    <source>
        <dbReference type="PROSITE-ProRule" id="PRU00473"/>
    </source>
</evidence>
<evidence type="ECO:0000256" key="2">
    <source>
        <dbReference type="ARBA" id="ARBA00023136"/>
    </source>
</evidence>
<protein>
    <submittedName>
        <fullName evidence="6">OmpA family protein</fullName>
    </submittedName>
</protein>
<dbReference type="InterPro" id="IPR036737">
    <property type="entry name" value="OmpA-like_sf"/>
</dbReference>
<keyword evidence="2 4" id="KW-0472">Membrane</keyword>
<dbReference type="CDD" id="cd07185">
    <property type="entry name" value="OmpA_C-like"/>
    <property type="match status" value="1"/>
</dbReference>
<dbReference type="Pfam" id="PF00691">
    <property type="entry name" value="OmpA"/>
    <property type="match status" value="2"/>
</dbReference>
<feature type="domain" description="OmpA-like" evidence="5">
    <location>
        <begin position="13"/>
        <end position="117"/>
    </location>
</feature>
<evidence type="ECO:0000256" key="1">
    <source>
        <dbReference type="ARBA" id="ARBA00004442"/>
    </source>
</evidence>
<dbReference type="PRINTS" id="PR01021">
    <property type="entry name" value="OMPADOMAIN"/>
</dbReference>
<keyword evidence="7" id="KW-1185">Reference proteome</keyword>
<evidence type="ECO:0000313" key="7">
    <source>
        <dbReference type="Proteomes" id="UP001595878"/>
    </source>
</evidence>
<evidence type="ECO:0000259" key="5">
    <source>
        <dbReference type="PROSITE" id="PS51123"/>
    </source>
</evidence>
<keyword evidence="3" id="KW-0998">Cell outer membrane</keyword>
<feature type="domain" description="OmpA-like" evidence="5">
    <location>
        <begin position="158"/>
        <end position="275"/>
    </location>
</feature>
<evidence type="ECO:0000256" key="3">
    <source>
        <dbReference type="ARBA" id="ARBA00023237"/>
    </source>
</evidence>
<dbReference type="InterPro" id="IPR006665">
    <property type="entry name" value="OmpA-like"/>
</dbReference>
<gene>
    <name evidence="6" type="ORF">ACFO5T_00425</name>
</gene>
<dbReference type="InterPro" id="IPR050330">
    <property type="entry name" value="Bact_OuterMem_StrucFunc"/>
</dbReference>
<dbReference type="PROSITE" id="PS51123">
    <property type="entry name" value="OMPA_2"/>
    <property type="match status" value="2"/>
</dbReference>
<dbReference type="EMBL" id="JBHSHB010000003">
    <property type="protein sequence ID" value="MFC4688880.1"/>
    <property type="molecule type" value="Genomic_DNA"/>
</dbReference>
<comment type="subcellular location">
    <subcellularLocation>
        <location evidence="1">Cell outer membrane</location>
    </subcellularLocation>
</comment>
<dbReference type="Proteomes" id="UP001595878">
    <property type="component" value="Unassembled WGS sequence"/>
</dbReference>
<dbReference type="Gene3D" id="3.30.1330.60">
    <property type="entry name" value="OmpA-like domain"/>
    <property type="match status" value="2"/>
</dbReference>
<dbReference type="SUPFAM" id="SSF103088">
    <property type="entry name" value="OmpA-like"/>
    <property type="match status" value="2"/>
</dbReference>
<sequence length="275" mass="31480">MRLTIILLFTSLLAHSQEVSHLSIYFDSDSDEIVPKEYVKLDSLVKLHKKDSITLVLKGYTDKYAGNEYNLKLAHRRIAATKELLKTFTIDTLQAVGELQDASWRARRVDISVIVKEKNIPDSSNFIVNEPKNEGNKRRMLSSRNLDITSYSELEINETTVLFGVFFQGGTDKMLGSSSVITLRKVVRFLEGYPTRKILITGHICCSPDREPQLDGYNNRTGSMTLSEDRGKIVYDYLIKNGISADRLKYRGKAYTEPLDWEETKNRRVEMTILE</sequence>